<feature type="transmembrane region" description="Helical" evidence="1">
    <location>
        <begin position="120"/>
        <end position="138"/>
    </location>
</feature>
<evidence type="ECO:0000313" key="2">
    <source>
        <dbReference type="EMBL" id="OCC14222.1"/>
    </source>
</evidence>
<comment type="caution">
    <text evidence="2">The sequence shown here is derived from an EMBL/GenBank/DDBJ whole genome shotgun (WGS) entry which is preliminary data.</text>
</comment>
<sequence length="202" mass="22910">MFEAMISMLDWLWLDLIVPVMSMVGEGLYRVSIGIFSSLGIPISLSIFLIGILTSIISLIIRVILKVDVRERVFQEKIQRKRELQEGISAIEDWKVQKVLTKATDEEIDEVYNTFLSNKFAWFGSTYLVPIFLVLYWLDTIPELNGVRFVVEFPPNPLGLPGLSVALTFFLGYLPGIFLLTKLKSARVEKERGKPGKRVLAG</sequence>
<dbReference type="STRING" id="1156395.DBT_2364"/>
<keyword evidence="1" id="KW-0472">Membrane</keyword>
<gene>
    <name evidence="2" type="ORF">DBT_2364</name>
</gene>
<keyword evidence="1" id="KW-0812">Transmembrane</keyword>
<feature type="transmembrane region" description="Helical" evidence="1">
    <location>
        <begin position="12"/>
        <end position="31"/>
    </location>
</feature>
<protein>
    <recommendedName>
        <fullName evidence="4">DUF106 domain-containing protein</fullName>
    </recommendedName>
</protein>
<keyword evidence="1" id="KW-1133">Transmembrane helix</keyword>
<dbReference type="OrthoDB" id="5432056at2"/>
<feature type="transmembrane region" description="Helical" evidence="1">
    <location>
        <begin position="43"/>
        <end position="65"/>
    </location>
</feature>
<dbReference type="RefSeq" id="WP_067620651.1">
    <property type="nucleotide sequence ID" value="NZ_MAGO01000016.1"/>
</dbReference>
<dbReference type="AlphaFoldDB" id="A0A1B9F2S0"/>
<name>A0A1B9F2S0_9BACT</name>
<reference evidence="2 3" key="1">
    <citation type="submission" date="2016-06" db="EMBL/GenBank/DDBJ databases">
        <title>Respiratory ammonification of nitrate coupled to the oxidation of elemental sulfur in deep-sea autotrophic thermophilic bacteria.</title>
        <authorList>
            <person name="Slobodkina G.B."/>
            <person name="Mardanov A.V."/>
            <person name="Ravin N.V."/>
            <person name="Frolova A.A."/>
            <person name="Viryasiv M.B."/>
            <person name="Chernyh N.A."/>
            <person name="Bonch-Osmolovskaya E.A."/>
            <person name="Slobodkin A.I."/>
        </authorList>
    </citation>
    <scope>NUCLEOTIDE SEQUENCE [LARGE SCALE GENOMIC DNA]</scope>
    <source>
        <strain evidence="2 3">S69</strain>
    </source>
</reference>
<dbReference type="EMBL" id="MAGO01000016">
    <property type="protein sequence ID" value="OCC14222.1"/>
    <property type="molecule type" value="Genomic_DNA"/>
</dbReference>
<evidence type="ECO:0008006" key="4">
    <source>
        <dbReference type="Google" id="ProtNLM"/>
    </source>
</evidence>
<keyword evidence="3" id="KW-1185">Reference proteome</keyword>
<feature type="transmembrane region" description="Helical" evidence="1">
    <location>
        <begin position="158"/>
        <end position="180"/>
    </location>
</feature>
<accession>A0A1B9F2S0</accession>
<evidence type="ECO:0000313" key="3">
    <source>
        <dbReference type="Proteomes" id="UP000093080"/>
    </source>
</evidence>
<proteinExistence type="predicted"/>
<evidence type="ECO:0000256" key="1">
    <source>
        <dbReference type="SAM" id="Phobius"/>
    </source>
</evidence>
<organism evidence="2 3">
    <name type="scientific">Dissulfuribacter thermophilus</name>
    <dbReference type="NCBI Taxonomy" id="1156395"/>
    <lineage>
        <taxon>Bacteria</taxon>
        <taxon>Pseudomonadati</taxon>
        <taxon>Thermodesulfobacteriota</taxon>
        <taxon>Dissulfuribacteria</taxon>
        <taxon>Dissulfuribacterales</taxon>
        <taxon>Dissulfuribacteraceae</taxon>
        <taxon>Dissulfuribacter</taxon>
    </lineage>
</organism>
<dbReference type="Proteomes" id="UP000093080">
    <property type="component" value="Unassembled WGS sequence"/>
</dbReference>